<evidence type="ECO:0000256" key="2">
    <source>
        <dbReference type="ARBA" id="ARBA00022475"/>
    </source>
</evidence>
<keyword evidence="3 6" id="KW-0812">Transmembrane</keyword>
<evidence type="ECO:0000256" key="3">
    <source>
        <dbReference type="ARBA" id="ARBA00022692"/>
    </source>
</evidence>
<feature type="transmembrane region" description="Helical" evidence="6">
    <location>
        <begin position="46"/>
        <end position="71"/>
    </location>
</feature>
<feature type="transmembrane region" description="Helical" evidence="6">
    <location>
        <begin position="139"/>
        <end position="157"/>
    </location>
</feature>
<dbReference type="RefSeq" id="WP_086543253.1">
    <property type="nucleotide sequence ID" value="NZ_MSSW01000066.1"/>
</dbReference>
<proteinExistence type="predicted"/>
<evidence type="ECO:0000313" key="8">
    <source>
        <dbReference type="EMBL" id="REG82291.1"/>
    </source>
</evidence>
<comment type="subcellular location">
    <subcellularLocation>
        <location evidence="1">Cell membrane</location>
        <topology evidence="1">Multi-pass membrane protein</topology>
    </subcellularLocation>
</comment>
<reference evidence="8 9" key="1">
    <citation type="submission" date="2018-08" db="EMBL/GenBank/DDBJ databases">
        <title>Genomic Encyclopedia of Archaeal and Bacterial Type Strains, Phase II (KMG-II): from individual species to whole genera.</title>
        <authorList>
            <person name="Goeker M."/>
        </authorList>
    </citation>
    <scope>NUCLEOTIDE SEQUENCE [LARGE SCALE GENOMIC DNA]</scope>
    <source>
        <strain evidence="8 9">DSM 15986</strain>
    </source>
</reference>
<comment type="caution">
    <text evidence="8">The sequence shown here is derived from an EMBL/GenBank/DDBJ whole genome shotgun (WGS) entry which is preliminary data.</text>
</comment>
<sequence length="179" mass="21225">MENSLSNSGNYESNTSDIIDDDFSPINSNWRIDYYRKVFWKRIKAYFFDLIIIWIATFTILISVIFFFSLFLNDDQVLSIFVVLYFLLLFSIPVLISILESSKWKGAFGKRIMKIEVSDEFGKPISFWKSIWRNLLKGITFYICLTVIGFFIQRYYFLKSGKLIHDHWSNTVIGERLNN</sequence>
<dbReference type="EMBL" id="QUNF01000022">
    <property type="protein sequence ID" value="REG82291.1"/>
    <property type="molecule type" value="Genomic_DNA"/>
</dbReference>
<gene>
    <name evidence="8" type="ORF">C8N25_12237</name>
</gene>
<dbReference type="OrthoDB" id="9793824at2"/>
<evidence type="ECO:0000259" key="7">
    <source>
        <dbReference type="Pfam" id="PF06271"/>
    </source>
</evidence>
<dbReference type="GO" id="GO:0005886">
    <property type="term" value="C:plasma membrane"/>
    <property type="evidence" value="ECO:0007669"/>
    <property type="project" value="UniProtKB-SubCell"/>
</dbReference>
<organism evidence="8 9">
    <name type="scientific">Algoriphagus antarcticus</name>
    <dbReference type="NCBI Taxonomy" id="238540"/>
    <lineage>
        <taxon>Bacteria</taxon>
        <taxon>Pseudomonadati</taxon>
        <taxon>Bacteroidota</taxon>
        <taxon>Cytophagia</taxon>
        <taxon>Cytophagales</taxon>
        <taxon>Cyclobacteriaceae</taxon>
        <taxon>Algoriphagus</taxon>
    </lineage>
</organism>
<name>A0A3E0DHT7_9BACT</name>
<keyword evidence="5 6" id="KW-0472">Membrane</keyword>
<evidence type="ECO:0000256" key="1">
    <source>
        <dbReference type="ARBA" id="ARBA00004651"/>
    </source>
</evidence>
<keyword evidence="2" id="KW-1003">Cell membrane</keyword>
<dbReference type="InterPro" id="IPR010432">
    <property type="entry name" value="RDD"/>
</dbReference>
<accession>A0A3E0DHT7</accession>
<evidence type="ECO:0000256" key="4">
    <source>
        <dbReference type="ARBA" id="ARBA00022989"/>
    </source>
</evidence>
<dbReference type="Proteomes" id="UP000256405">
    <property type="component" value="Unassembled WGS sequence"/>
</dbReference>
<keyword evidence="4 6" id="KW-1133">Transmembrane helix</keyword>
<dbReference type="AlphaFoldDB" id="A0A3E0DHT7"/>
<dbReference type="PANTHER" id="PTHR36115:SF4">
    <property type="entry name" value="MEMBRANE PROTEIN"/>
    <property type="match status" value="1"/>
</dbReference>
<dbReference type="Pfam" id="PF06271">
    <property type="entry name" value="RDD"/>
    <property type="match status" value="1"/>
</dbReference>
<feature type="domain" description="RDD" evidence="7">
    <location>
        <begin position="39"/>
        <end position="169"/>
    </location>
</feature>
<evidence type="ECO:0000313" key="9">
    <source>
        <dbReference type="Proteomes" id="UP000256405"/>
    </source>
</evidence>
<evidence type="ECO:0000256" key="5">
    <source>
        <dbReference type="ARBA" id="ARBA00023136"/>
    </source>
</evidence>
<keyword evidence="9" id="KW-1185">Reference proteome</keyword>
<dbReference type="InterPro" id="IPR051791">
    <property type="entry name" value="Pra-immunoreactive"/>
</dbReference>
<evidence type="ECO:0000256" key="6">
    <source>
        <dbReference type="SAM" id="Phobius"/>
    </source>
</evidence>
<protein>
    <submittedName>
        <fullName evidence="8">Putative RDD family membrane protein YckC</fullName>
    </submittedName>
</protein>
<feature type="transmembrane region" description="Helical" evidence="6">
    <location>
        <begin position="77"/>
        <end position="99"/>
    </location>
</feature>
<dbReference type="PANTHER" id="PTHR36115">
    <property type="entry name" value="PROLINE-RICH ANTIGEN HOMOLOG-RELATED"/>
    <property type="match status" value="1"/>
</dbReference>